<dbReference type="PROSITE" id="PS51257">
    <property type="entry name" value="PROKAR_LIPOPROTEIN"/>
    <property type="match status" value="1"/>
</dbReference>
<evidence type="ECO:0000313" key="10">
    <source>
        <dbReference type="EMBL" id="MBC5616475.1"/>
    </source>
</evidence>
<reference evidence="10 11" key="1">
    <citation type="submission" date="2020-08" db="EMBL/GenBank/DDBJ databases">
        <title>Genome public.</title>
        <authorList>
            <person name="Liu C."/>
            <person name="Sun Q."/>
        </authorList>
    </citation>
    <scope>NUCLEOTIDE SEQUENCE [LARGE SCALE GENOMIC DNA]</scope>
    <source>
        <strain evidence="10 11">New-7</strain>
    </source>
</reference>
<dbReference type="RefSeq" id="WP_118655633.1">
    <property type="nucleotide sequence ID" value="NZ_JACOOK010000002.1"/>
</dbReference>
<evidence type="ECO:0000256" key="4">
    <source>
        <dbReference type="ARBA" id="ARBA00011245"/>
    </source>
</evidence>
<dbReference type="EMBL" id="JACOOK010000002">
    <property type="protein sequence ID" value="MBC5616475.1"/>
    <property type="molecule type" value="Genomic_DNA"/>
</dbReference>
<accession>A0ABR7CLH5</accession>
<dbReference type="NCBIfam" id="NF008277">
    <property type="entry name" value="PRK11055.1"/>
    <property type="match status" value="1"/>
</dbReference>
<evidence type="ECO:0000256" key="3">
    <source>
        <dbReference type="ARBA" id="ARBA00006206"/>
    </source>
</evidence>
<dbReference type="PIRSF" id="PIRSF005096">
    <property type="entry name" value="GALM"/>
    <property type="match status" value="1"/>
</dbReference>
<dbReference type="EC" id="5.1.3.3" evidence="8"/>
<evidence type="ECO:0000256" key="9">
    <source>
        <dbReference type="SAM" id="SignalP"/>
    </source>
</evidence>
<dbReference type="Gene3D" id="2.70.98.10">
    <property type="match status" value="1"/>
</dbReference>
<evidence type="ECO:0000256" key="8">
    <source>
        <dbReference type="PIRNR" id="PIRNR005096"/>
    </source>
</evidence>
<dbReference type="PANTHER" id="PTHR10091:SF0">
    <property type="entry name" value="GALACTOSE MUTAROTASE"/>
    <property type="match status" value="1"/>
</dbReference>
<comment type="pathway">
    <text evidence="2 8">Carbohydrate metabolism; hexose metabolism.</text>
</comment>
<dbReference type="InterPro" id="IPR047215">
    <property type="entry name" value="Galactose_mutarotase-like"/>
</dbReference>
<dbReference type="SUPFAM" id="SSF74650">
    <property type="entry name" value="Galactose mutarotase-like"/>
    <property type="match status" value="1"/>
</dbReference>
<dbReference type="InterPro" id="IPR015443">
    <property type="entry name" value="Aldose_1-epimerase"/>
</dbReference>
<dbReference type="InterPro" id="IPR008183">
    <property type="entry name" value="Aldose_1/G6P_1-epimerase"/>
</dbReference>
<feature type="signal peptide" evidence="9">
    <location>
        <begin position="1"/>
        <end position="17"/>
    </location>
</feature>
<evidence type="ECO:0000313" key="11">
    <source>
        <dbReference type="Proteomes" id="UP000636891"/>
    </source>
</evidence>
<feature type="chain" id="PRO_5046501728" description="Aldose 1-epimerase" evidence="9">
    <location>
        <begin position="18"/>
        <end position="383"/>
    </location>
</feature>
<keyword evidence="7 8" id="KW-0119">Carbohydrate metabolism</keyword>
<dbReference type="Pfam" id="PF01263">
    <property type="entry name" value="Aldose_epim"/>
    <property type="match status" value="1"/>
</dbReference>
<protein>
    <recommendedName>
        <fullName evidence="8">Aldose 1-epimerase</fullName>
        <ecNumber evidence="8">5.1.3.3</ecNumber>
    </recommendedName>
</protein>
<comment type="catalytic activity">
    <reaction evidence="8">
        <text>alpha-D-glucose = beta-D-glucose</text>
        <dbReference type="Rhea" id="RHEA:10264"/>
        <dbReference type="ChEBI" id="CHEBI:15903"/>
        <dbReference type="ChEBI" id="CHEBI:17925"/>
        <dbReference type="EC" id="5.1.3.3"/>
    </reaction>
</comment>
<dbReference type="Proteomes" id="UP000636891">
    <property type="component" value="Unassembled WGS sequence"/>
</dbReference>
<evidence type="ECO:0000256" key="6">
    <source>
        <dbReference type="ARBA" id="ARBA00023235"/>
    </source>
</evidence>
<dbReference type="InterPro" id="IPR014718">
    <property type="entry name" value="GH-type_carb-bd"/>
</dbReference>
<comment type="subunit">
    <text evidence="4">Monomer.</text>
</comment>
<evidence type="ECO:0000256" key="5">
    <source>
        <dbReference type="ARBA" id="ARBA00022837"/>
    </source>
</evidence>
<evidence type="ECO:0000256" key="7">
    <source>
        <dbReference type="ARBA" id="ARBA00023277"/>
    </source>
</evidence>
<dbReference type="CDD" id="cd09019">
    <property type="entry name" value="galactose_mutarotase_like"/>
    <property type="match status" value="1"/>
</dbReference>
<keyword evidence="6 8" id="KW-0413">Isomerase</keyword>
<gene>
    <name evidence="10" type="ORF">H8S08_05490</name>
</gene>
<proteinExistence type="inferred from homology"/>
<sequence>MKKIQFLFIATFGAFFACTSGQHTGTAPALVQVSAFDTVLDGSDVSLYTLRNDSGMVVQVTNYGARVVSLWVPDAKGDFQDVVWGYESIHDYLDSPDRFCGPVVGRYGNRIGKGRFTLDGKSYQLTLNDGENHLHGGADGFWNKVWIARPFENEQGEQAVEMSYRSPDGEEGYPGNLSIAVTYTLQKNNALKIEYQAMTDAPTILNPTSHNYFNLHGNTASSTDSHVLTIHADRFTPTDAGLIPTGALDSVAGTPLDFRVAQPIGSRIDADFEPMKLARGYDHNWVLNKQGNEMSVAAEVYEPATGIVMKVETDQPGLQFYSGNFMDGTEIGKRGDRHNFRTGIALETQNFPDAPNHENFPSAVLRPGETYTQTCVYAFSVKK</sequence>
<name>A0ABR7CLH5_9BACT</name>
<dbReference type="PANTHER" id="PTHR10091">
    <property type="entry name" value="ALDOSE-1-EPIMERASE"/>
    <property type="match status" value="1"/>
</dbReference>
<comment type="caution">
    <text evidence="10">The sequence shown here is derived from an EMBL/GenBank/DDBJ whole genome shotgun (WGS) entry which is preliminary data.</text>
</comment>
<comment type="cofactor">
    <cofactor evidence="1">
        <name>Ca(2+)</name>
        <dbReference type="ChEBI" id="CHEBI:29108"/>
    </cofactor>
</comment>
<dbReference type="InterPro" id="IPR011013">
    <property type="entry name" value="Gal_mutarotase_sf_dom"/>
</dbReference>
<keyword evidence="11" id="KW-1185">Reference proteome</keyword>
<evidence type="ECO:0000256" key="2">
    <source>
        <dbReference type="ARBA" id="ARBA00005028"/>
    </source>
</evidence>
<keyword evidence="9" id="KW-0732">Signal</keyword>
<organism evidence="10 11">
    <name type="scientific">Alistipes hominis</name>
    <dbReference type="NCBI Taxonomy" id="2763015"/>
    <lineage>
        <taxon>Bacteria</taxon>
        <taxon>Pseudomonadati</taxon>
        <taxon>Bacteroidota</taxon>
        <taxon>Bacteroidia</taxon>
        <taxon>Bacteroidales</taxon>
        <taxon>Rikenellaceae</taxon>
        <taxon>Alistipes</taxon>
    </lineage>
</organism>
<comment type="similarity">
    <text evidence="3 8">Belongs to the aldose epimerase family.</text>
</comment>
<keyword evidence="5" id="KW-0106">Calcium</keyword>
<evidence type="ECO:0000256" key="1">
    <source>
        <dbReference type="ARBA" id="ARBA00001913"/>
    </source>
</evidence>